<evidence type="ECO:0000313" key="3">
    <source>
        <dbReference type="Proteomes" id="UP000000768"/>
    </source>
</evidence>
<sequence>MARALQLIAAAILLTLVVLPCTIDAGNGFPCSPEDPEECHPDECNERCRSQDPAHFVGICDSQNFPHPVCCCRRI</sequence>
<dbReference type="Gramene" id="KXG28937">
    <property type="protein sequence ID" value="KXG28937"/>
    <property type="gene ID" value="SORBI_3005G187100"/>
</dbReference>
<organism evidence="2 3">
    <name type="scientific">Sorghum bicolor</name>
    <name type="common">Sorghum</name>
    <name type="synonym">Sorghum vulgare</name>
    <dbReference type="NCBI Taxonomy" id="4558"/>
    <lineage>
        <taxon>Eukaryota</taxon>
        <taxon>Viridiplantae</taxon>
        <taxon>Streptophyta</taxon>
        <taxon>Embryophyta</taxon>
        <taxon>Tracheophyta</taxon>
        <taxon>Spermatophyta</taxon>
        <taxon>Magnoliopsida</taxon>
        <taxon>Liliopsida</taxon>
        <taxon>Poales</taxon>
        <taxon>Poaceae</taxon>
        <taxon>PACMAD clade</taxon>
        <taxon>Panicoideae</taxon>
        <taxon>Andropogonodae</taxon>
        <taxon>Andropogoneae</taxon>
        <taxon>Sorghinae</taxon>
        <taxon>Sorghum</taxon>
    </lineage>
</organism>
<protein>
    <recommendedName>
        <fullName evidence="4">Knottin scorpion toxin-like domain-containing protein</fullName>
    </recommendedName>
</protein>
<feature type="chain" id="PRO_5008589155" description="Knottin scorpion toxin-like domain-containing protein" evidence="1">
    <location>
        <begin position="29"/>
        <end position="75"/>
    </location>
</feature>
<dbReference type="AlphaFoldDB" id="A0A1B6PTE8"/>
<keyword evidence="1" id="KW-0732">Signal</keyword>
<dbReference type="EMBL" id="CM000764">
    <property type="protein sequence ID" value="KXG28937.1"/>
    <property type="molecule type" value="Genomic_DNA"/>
</dbReference>
<evidence type="ECO:0000313" key="2">
    <source>
        <dbReference type="EMBL" id="KXG28937.1"/>
    </source>
</evidence>
<gene>
    <name evidence="2" type="ORF">SORBI_3005G187100</name>
</gene>
<reference evidence="2 3" key="1">
    <citation type="journal article" date="2009" name="Nature">
        <title>The Sorghum bicolor genome and the diversification of grasses.</title>
        <authorList>
            <person name="Paterson A.H."/>
            <person name="Bowers J.E."/>
            <person name="Bruggmann R."/>
            <person name="Dubchak I."/>
            <person name="Grimwood J."/>
            <person name="Gundlach H."/>
            <person name="Haberer G."/>
            <person name="Hellsten U."/>
            <person name="Mitros T."/>
            <person name="Poliakov A."/>
            <person name="Schmutz J."/>
            <person name="Spannagl M."/>
            <person name="Tang H."/>
            <person name="Wang X."/>
            <person name="Wicker T."/>
            <person name="Bharti A.K."/>
            <person name="Chapman J."/>
            <person name="Feltus F.A."/>
            <person name="Gowik U."/>
            <person name="Grigoriev I.V."/>
            <person name="Lyons E."/>
            <person name="Maher C.A."/>
            <person name="Martis M."/>
            <person name="Narechania A."/>
            <person name="Otillar R.P."/>
            <person name="Penning B.W."/>
            <person name="Salamov A.A."/>
            <person name="Wang Y."/>
            <person name="Zhang L."/>
            <person name="Carpita N.C."/>
            <person name="Freeling M."/>
            <person name="Gingle A.R."/>
            <person name="Hash C.T."/>
            <person name="Keller B."/>
            <person name="Klein P."/>
            <person name="Kresovich S."/>
            <person name="McCann M.C."/>
            <person name="Ming R."/>
            <person name="Peterson D.G."/>
            <person name="Mehboob-ur-Rahman"/>
            <person name="Ware D."/>
            <person name="Westhoff P."/>
            <person name="Mayer K.F."/>
            <person name="Messing J."/>
            <person name="Rokhsar D.S."/>
        </authorList>
    </citation>
    <scope>NUCLEOTIDE SEQUENCE [LARGE SCALE GENOMIC DNA]</scope>
    <source>
        <strain evidence="3">cv. BTx623</strain>
    </source>
</reference>
<evidence type="ECO:0008006" key="4">
    <source>
        <dbReference type="Google" id="ProtNLM"/>
    </source>
</evidence>
<keyword evidence="3" id="KW-1185">Reference proteome</keyword>
<dbReference type="InParanoid" id="A0A1B6PTE8"/>
<proteinExistence type="predicted"/>
<accession>A0A1B6PTE8</accession>
<feature type="signal peptide" evidence="1">
    <location>
        <begin position="1"/>
        <end position="28"/>
    </location>
</feature>
<reference evidence="3" key="2">
    <citation type="journal article" date="2018" name="Plant J.">
        <title>The Sorghum bicolor reference genome: improved assembly, gene annotations, a transcriptome atlas, and signatures of genome organization.</title>
        <authorList>
            <person name="McCormick R.F."/>
            <person name="Truong S.K."/>
            <person name="Sreedasyam A."/>
            <person name="Jenkins J."/>
            <person name="Shu S."/>
            <person name="Sims D."/>
            <person name="Kennedy M."/>
            <person name="Amirebrahimi M."/>
            <person name="Weers B.D."/>
            <person name="McKinley B."/>
            <person name="Mattison A."/>
            <person name="Morishige D.T."/>
            <person name="Grimwood J."/>
            <person name="Schmutz J."/>
            <person name="Mullet J.E."/>
        </authorList>
    </citation>
    <scope>NUCLEOTIDE SEQUENCE [LARGE SCALE GENOMIC DNA]</scope>
    <source>
        <strain evidence="3">cv. BTx623</strain>
    </source>
</reference>
<dbReference type="Proteomes" id="UP000000768">
    <property type="component" value="Chromosome 5"/>
</dbReference>
<evidence type="ECO:0000256" key="1">
    <source>
        <dbReference type="SAM" id="SignalP"/>
    </source>
</evidence>
<name>A0A1B6PTE8_SORBI</name>